<gene>
    <name evidence="1" type="ORF">JI741_09170</name>
</gene>
<sequence>MDDYSNQINEPSEEVKKEALKYPNGYIYILEKEYQGKDDVPADKILGAWKVNETGVIVGPFILNPNYKHKLS</sequence>
<accession>A0ABS1KPM2</accession>
<proteinExistence type="predicted"/>
<reference evidence="1 2" key="1">
    <citation type="submission" date="2021-01" db="EMBL/GenBank/DDBJ databases">
        <title>Chryseolinea sp. Jin1 Genome sequencing and assembly.</title>
        <authorList>
            <person name="Kim I."/>
        </authorList>
    </citation>
    <scope>NUCLEOTIDE SEQUENCE [LARGE SCALE GENOMIC DNA]</scope>
    <source>
        <strain evidence="1 2">Jin1</strain>
    </source>
</reference>
<protein>
    <submittedName>
        <fullName evidence="1">Uncharacterized protein</fullName>
    </submittedName>
</protein>
<keyword evidence="2" id="KW-1185">Reference proteome</keyword>
<dbReference type="RefSeq" id="WP_202008771.1">
    <property type="nucleotide sequence ID" value="NZ_JAERRB010000003.1"/>
</dbReference>
<dbReference type="Proteomes" id="UP000613030">
    <property type="component" value="Unassembled WGS sequence"/>
</dbReference>
<dbReference type="EMBL" id="JAERRB010000003">
    <property type="protein sequence ID" value="MBL0741390.1"/>
    <property type="molecule type" value="Genomic_DNA"/>
</dbReference>
<organism evidence="1 2">
    <name type="scientific">Chryseolinea lacunae</name>
    <dbReference type="NCBI Taxonomy" id="2801331"/>
    <lineage>
        <taxon>Bacteria</taxon>
        <taxon>Pseudomonadati</taxon>
        <taxon>Bacteroidota</taxon>
        <taxon>Cytophagia</taxon>
        <taxon>Cytophagales</taxon>
        <taxon>Fulvivirgaceae</taxon>
        <taxon>Chryseolinea</taxon>
    </lineage>
</organism>
<evidence type="ECO:0000313" key="1">
    <source>
        <dbReference type="EMBL" id="MBL0741390.1"/>
    </source>
</evidence>
<evidence type="ECO:0000313" key="2">
    <source>
        <dbReference type="Proteomes" id="UP000613030"/>
    </source>
</evidence>
<comment type="caution">
    <text evidence="1">The sequence shown here is derived from an EMBL/GenBank/DDBJ whole genome shotgun (WGS) entry which is preliminary data.</text>
</comment>
<name>A0ABS1KPM2_9BACT</name>